<keyword evidence="2" id="KW-1185">Reference proteome</keyword>
<evidence type="ECO:0000313" key="1">
    <source>
        <dbReference type="EMBL" id="GBO22207.1"/>
    </source>
</evidence>
<accession>A0A4Y2VEP7</accession>
<protein>
    <submittedName>
        <fullName evidence="1">Uncharacterized protein</fullName>
    </submittedName>
</protein>
<name>A0A4Y2VEP7_ARAVE</name>
<evidence type="ECO:0000313" key="2">
    <source>
        <dbReference type="Proteomes" id="UP000499080"/>
    </source>
</evidence>
<reference evidence="1 2" key="1">
    <citation type="journal article" date="2019" name="Sci. Rep.">
        <title>Orb-weaving spider Araneus ventricosus genome elucidates the spidroin gene catalogue.</title>
        <authorList>
            <person name="Kono N."/>
            <person name="Nakamura H."/>
            <person name="Ohtoshi R."/>
            <person name="Moran D.A.P."/>
            <person name="Shinohara A."/>
            <person name="Yoshida Y."/>
            <person name="Fujiwara M."/>
            <person name="Mori M."/>
            <person name="Tomita M."/>
            <person name="Arakawa K."/>
        </authorList>
    </citation>
    <scope>NUCLEOTIDE SEQUENCE [LARGE SCALE GENOMIC DNA]</scope>
</reference>
<proteinExistence type="predicted"/>
<sequence>MFMFVLPFRLGSDRIVEADQWRLVGSETRRAATNTYQENKILKATLSLSRPNFLIPNPDSVDATRTETHKQPLRLQRVRVRKKEKYIKK</sequence>
<dbReference type="EMBL" id="BGPR01045326">
    <property type="protein sequence ID" value="GBO22207.1"/>
    <property type="molecule type" value="Genomic_DNA"/>
</dbReference>
<comment type="caution">
    <text evidence="1">The sequence shown here is derived from an EMBL/GenBank/DDBJ whole genome shotgun (WGS) entry which is preliminary data.</text>
</comment>
<dbReference type="Proteomes" id="UP000499080">
    <property type="component" value="Unassembled WGS sequence"/>
</dbReference>
<dbReference type="AlphaFoldDB" id="A0A4Y2VEP7"/>
<gene>
    <name evidence="1" type="ORF">AVEN_237341_1</name>
</gene>
<organism evidence="1 2">
    <name type="scientific">Araneus ventricosus</name>
    <name type="common">Orbweaver spider</name>
    <name type="synonym">Epeira ventricosa</name>
    <dbReference type="NCBI Taxonomy" id="182803"/>
    <lineage>
        <taxon>Eukaryota</taxon>
        <taxon>Metazoa</taxon>
        <taxon>Ecdysozoa</taxon>
        <taxon>Arthropoda</taxon>
        <taxon>Chelicerata</taxon>
        <taxon>Arachnida</taxon>
        <taxon>Araneae</taxon>
        <taxon>Araneomorphae</taxon>
        <taxon>Entelegynae</taxon>
        <taxon>Araneoidea</taxon>
        <taxon>Araneidae</taxon>
        <taxon>Araneus</taxon>
    </lineage>
</organism>